<evidence type="ECO:0000313" key="4">
    <source>
        <dbReference type="EMBL" id="ABR46820.1"/>
    </source>
</evidence>
<evidence type="ECO:0000256" key="1">
    <source>
        <dbReference type="ARBA" id="ARBA00007118"/>
    </source>
</evidence>
<dbReference type="InterPro" id="IPR029479">
    <property type="entry name" value="Nitroreductase"/>
</dbReference>
<name>A6TKV2_ALKMQ</name>
<evidence type="ECO:0000256" key="2">
    <source>
        <dbReference type="ARBA" id="ARBA00023002"/>
    </source>
</evidence>
<dbReference type="Proteomes" id="UP000001572">
    <property type="component" value="Chromosome"/>
</dbReference>
<dbReference type="PANTHER" id="PTHR43673:SF10">
    <property type="entry name" value="NADH DEHYDROGENASE_NAD(P)H NITROREDUCTASE XCC3605-RELATED"/>
    <property type="match status" value="1"/>
</dbReference>
<feature type="domain" description="Nitroreductase" evidence="3">
    <location>
        <begin position="43"/>
        <end position="93"/>
    </location>
</feature>
<dbReference type="Pfam" id="PF00881">
    <property type="entry name" value="Nitroreductase"/>
    <property type="match status" value="1"/>
</dbReference>
<evidence type="ECO:0000259" key="3">
    <source>
        <dbReference type="Pfam" id="PF00881"/>
    </source>
</evidence>
<dbReference type="eggNOG" id="COG0778">
    <property type="taxonomic scope" value="Bacteria"/>
</dbReference>
<dbReference type="KEGG" id="amt:Amet_0593"/>
<dbReference type="AlphaFoldDB" id="A6TKV2"/>
<keyword evidence="2" id="KW-0560">Oxidoreductase</keyword>
<comment type="similarity">
    <text evidence="1">Belongs to the nitroreductase family.</text>
</comment>
<keyword evidence="5" id="KW-1185">Reference proteome</keyword>
<dbReference type="InterPro" id="IPR000415">
    <property type="entry name" value="Nitroreductase-like"/>
</dbReference>
<dbReference type="STRING" id="293826.Amet_0593"/>
<proteinExistence type="inferred from homology"/>
<sequence>MIFIKLEFIGYIYDNNIVINPYEKEEYYMQSVDQSLQLLKDIRSIRKYKKDPVSRSILEQIIDCGRMSPTAKNQQPWEFIIVDDKKLLTALGEVTPHGEFLKNAPACIAVFTKTSSSYYIEDGSAATQTILIAARLHGLKSCWIAGNQGSYDGEEIPLCEGIPCYEPKNSIPLTEEVQKILKTPQDLQLISIVSIGYSDESPIVEKRPLEEVIHWNQF</sequence>
<dbReference type="GO" id="GO:0016491">
    <property type="term" value="F:oxidoreductase activity"/>
    <property type="evidence" value="ECO:0007669"/>
    <property type="project" value="UniProtKB-KW"/>
</dbReference>
<dbReference type="Gene3D" id="3.40.109.10">
    <property type="entry name" value="NADH Oxidase"/>
    <property type="match status" value="1"/>
</dbReference>
<accession>A6TKV2</accession>
<dbReference type="SUPFAM" id="SSF55469">
    <property type="entry name" value="FMN-dependent nitroreductase-like"/>
    <property type="match status" value="1"/>
</dbReference>
<organism evidence="4 5">
    <name type="scientific">Alkaliphilus metalliredigens (strain QYMF)</name>
    <dbReference type="NCBI Taxonomy" id="293826"/>
    <lineage>
        <taxon>Bacteria</taxon>
        <taxon>Bacillati</taxon>
        <taxon>Bacillota</taxon>
        <taxon>Clostridia</taxon>
        <taxon>Peptostreptococcales</taxon>
        <taxon>Natronincolaceae</taxon>
        <taxon>Alkaliphilus</taxon>
    </lineage>
</organism>
<evidence type="ECO:0000313" key="5">
    <source>
        <dbReference type="Proteomes" id="UP000001572"/>
    </source>
</evidence>
<reference evidence="5" key="1">
    <citation type="journal article" date="2016" name="Genome Announc.">
        <title>Complete genome sequence of Alkaliphilus metalliredigens strain QYMF, an alkaliphilic and metal-reducing bacterium isolated from borax-contaminated leachate ponds.</title>
        <authorList>
            <person name="Hwang C."/>
            <person name="Copeland A."/>
            <person name="Lucas S."/>
            <person name="Lapidus A."/>
            <person name="Barry K."/>
            <person name="Detter J.C."/>
            <person name="Glavina Del Rio T."/>
            <person name="Hammon N."/>
            <person name="Israni S."/>
            <person name="Dalin E."/>
            <person name="Tice H."/>
            <person name="Pitluck S."/>
            <person name="Chertkov O."/>
            <person name="Brettin T."/>
            <person name="Bruce D."/>
            <person name="Han C."/>
            <person name="Schmutz J."/>
            <person name="Larimer F."/>
            <person name="Land M.L."/>
            <person name="Hauser L."/>
            <person name="Kyrpides N."/>
            <person name="Mikhailova N."/>
            <person name="Ye Q."/>
            <person name="Zhou J."/>
            <person name="Richardson P."/>
            <person name="Fields M.W."/>
        </authorList>
    </citation>
    <scope>NUCLEOTIDE SEQUENCE [LARGE SCALE GENOMIC DNA]</scope>
    <source>
        <strain evidence="5">QYMF</strain>
    </source>
</reference>
<dbReference type="PANTHER" id="PTHR43673">
    <property type="entry name" value="NAD(P)H NITROREDUCTASE YDGI-RELATED"/>
    <property type="match status" value="1"/>
</dbReference>
<dbReference type="EMBL" id="CP000724">
    <property type="protein sequence ID" value="ABR46820.1"/>
    <property type="molecule type" value="Genomic_DNA"/>
</dbReference>
<protein>
    <submittedName>
        <fullName evidence="4">Nitroreductase</fullName>
    </submittedName>
</protein>
<gene>
    <name evidence="4" type="ordered locus">Amet_0593</name>
</gene>
<dbReference type="HOGENOM" id="CLU_070764_8_0_9"/>